<keyword evidence="3" id="KW-1185">Reference proteome</keyword>
<dbReference type="STRING" id="1210089.GCA_001613165_03494"/>
<evidence type="ECO:0000313" key="2">
    <source>
        <dbReference type="EMBL" id="RDI52651.1"/>
    </source>
</evidence>
<feature type="region of interest" description="Disordered" evidence="1">
    <location>
        <begin position="83"/>
        <end position="102"/>
    </location>
</feature>
<dbReference type="SUPFAM" id="SSF140453">
    <property type="entry name" value="EsxAB dimer-like"/>
    <property type="match status" value="1"/>
</dbReference>
<organism evidence="2 3">
    <name type="scientific">Nocardia mexicana</name>
    <dbReference type="NCBI Taxonomy" id="279262"/>
    <lineage>
        <taxon>Bacteria</taxon>
        <taxon>Bacillati</taxon>
        <taxon>Actinomycetota</taxon>
        <taxon>Actinomycetes</taxon>
        <taxon>Mycobacteriales</taxon>
        <taxon>Nocardiaceae</taxon>
        <taxon>Nocardia</taxon>
    </lineage>
</organism>
<evidence type="ECO:0000256" key="1">
    <source>
        <dbReference type="SAM" id="MobiDB-lite"/>
    </source>
</evidence>
<dbReference type="AlphaFoldDB" id="A0A370H7L8"/>
<gene>
    <name evidence="2" type="ORF">DFR68_10335</name>
</gene>
<proteinExistence type="predicted"/>
<accession>A0A370H7L8</accession>
<dbReference type="Pfam" id="PF06013">
    <property type="entry name" value="WXG100"/>
    <property type="match status" value="1"/>
</dbReference>
<dbReference type="Gene3D" id="1.10.287.1060">
    <property type="entry name" value="ESAT-6-like"/>
    <property type="match status" value="1"/>
</dbReference>
<sequence>MTQAMEQDDAAISSAAQKVMNSIEQIRSQVNAVTAKAQEMKAGWEGDAYVAFSGVADSWQQEGLKLNAKIDAMREHLQTVVKQTNAAQSDSSSNIARLNMGS</sequence>
<dbReference type="Proteomes" id="UP000255355">
    <property type="component" value="Unassembled WGS sequence"/>
</dbReference>
<dbReference type="InterPro" id="IPR010310">
    <property type="entry name" value="T7SS_ESAT-6-like"/>
</dbReference>
<reference evidence="2 3" key="1">
    <citation type="submission" date="2018-07" db="EMBL/GenBank/DDBJ databases">
        <title>Genomic Encyclopedia of Type Strains, Phase IV (KMG-IV): sequencing the most valuable type-strain genomes for metagenomic binning, comparative biology and taxonomic classification.</title>
        <authorList>
            <person name="Goeker M."/>
        </authorList>
    </citation>
    <scope>NUCLEOTIDE SEQUENCE [LARGE SCALE GENOMIC DNA]</scope>
    <source>
        <strain evidence="2 3">DSM 44952</strain>
    </source>
</reference>
<dbReference type="OrthoDB" id="4552031at2"/>
<dbReference type="EMBL" id="QQAZ01000003">
    <property type="protein sequence ID" value="RDI52651.1"/>
    <property type="molecule type" value="Genomic_DNA"/>
</dbReference>
<evidence type="ECO:0000313" key="3">
    <source>
        <dbReference type="Proteomes" id="UP000255355"/>
    </source>
</evidence>
<dbReference type="InterPro" id="IPR036689">
    <property type="entry name" value="ESAT-6-like_sf"/>
</dbReference>
<comment type="caution">
    <text evidence="2">The sequence shown here is derived from an EMBL/GenBank/DDBJ whole genome shotgun (WGS) entry which is preliminary data.</text>
</comment>
<name>A0A370H7L8_9NOCA</name>
<protein>
    <submittedName>
        <fullName evidence="2">WXG100 family type VII secretion target</fullName>
    </submittedName>
</protein>